<dbReference type="Pfam" id="PF03641">
    <property type="entry name" value="Lysine_decarbox"/>
    <property type="match status" value="1"/>
</dbReference>
<comment type="caution">
    <text evidence="1">The sequence shown here is derived from an EMBL/GenBank/DDBJ whole genome shotgun (WGS) entry which is preliminary data.</text>
</comment>
<dbReference type="InterPro" id="IPR027417">
    <property type="entry name" value="P-loop_NTPase"/>
</dbReference>
<dbReference type="AlphaFoldDB" id="A0A9P7N500"/>
<keyword evidence="2" id="KW-1185">Reference proteome</keyword>
<reference evidence="1" key="1">
    <citation type="journal article" date="2020" name="bioRxiv">
        <title>Whole genome comparisons of ergot fungi reveals the divergence and evolution of species within the genus Claviceps are the result of varying mechanisms driving genome evolution and host range expansion.</title>
        <authorList>
            <person name="Wyka S.A."/>
            <person name="Mondo S.J."/>
            <person name="Liu M."/>
            <person name="Dettman J."/>
            <person name="Nalam V."/>
            <person name="Broders K.D."/>
        </authorList>
    </citation>
    <scope>NUCLEOTIDE SEQUENCE</scope>
    <source>
        <strain evidence="1">CCC 602</strain>
    </source>
</reference>
<evidence type="ECO:0000313" key="1">
    <source>
        <dbReference type="EMBL" id="KAG5986855.1"/>
    </source>
</evidence>
<dbReference type="PANTHER" id="PTHR31223:SF70">
    <property type="entry name" value="LOG FAMILY PROTEIN YJL055W"/>
    <property type="match status" value="1"/>
</dbReference>
<dbReference type="InterPro" id="IPR005269">
    <property type="entry name" value="LOG"/>
</dbReference>
<dbReference type="Pfam" id="PF01715">
    <property type="entry name" value="IPPT"/>
    <property type="match status" value="2"/>
</dbReference>
<dbReference type="Gene3D" id="3.40.50.450">
    <property type="match status" value="1"/>
</dbReference>
<dbReference type="InterPro" id="IPR031100">
    <property type="entry name" value="LOG_fam"/>
</dbReference>
<organism evidence="1 2">
    <name type="scientific">Claviceps pusilla</name>
    <dbReference type="NCBI Taxonomy" id="123648"/>
    <lineage>
        <taxon>Eukaryota</taxon>
        <taxon>Fungi</taxon>
        <taxon>Dikarya</taxon>
        <taxon>Ascomycota</taxon>
        <taxon>Pezizomycotina</taxon>
        <taxon>Sordariomycetes</taxon>
        <taxon>Hypocreomycetidae</taxon>
        <taxon>Hypocreales</taxon>
        <taxon>Clavicipitaceae</taxon>
        <taxon>Claviceps</taxon>
    </lineage>
</organism>
<dbReference type="SUPFAM" id="SSF52540">
    <property type="entry name" value="P-loop containing nucleoside triphosphate hydrolases"/>
    <property type="match status" value="1"/>
</dbReference>
<dbReference type="SUPFAM" id="SSF102405">
    <property type="entry name" value="MCP/YpsA-like"/>
    <property type="match status" value="1"/>
</dbReference>
<dbReference type="GO" id="GO:0009691">
    <property type="term" value="P:cytokinin biosynthetic process"/>
    <property type="evidence" value="ECO:0007669"/>
    <property type="project" value="InterPro"/>
</dbReference>
<dbReference type="Gene3D" id="3.40.50.300">
    <property type="entry name" value="P-loop containing nucleotide triphosphate hydrolases"/>
    <property type="match status" value="1"/>
</dbReference>
<dbReference type="GO" id="GO:0005829">
    <property type="term" value="C:cytosol"/>
    <property type="evidence" value="ECO:0007669"/>
    <property type="project" value="TreeGrafter"/>
</dbReference>
<dbReference type="NCBIfam" id="TIGR00730">
    <property type="entry name" value="Rossman fold protein, TIGR00730 family"/>
    <property type="match status" value="1"/>
</dbReference>
<dbReference type="PANTHER" id="PTHR31223">
    <property type="entry name" value="LOG FAMILY PROTEIN YJL055W"/>
    <property type="match status" value="1"/>
</dbReference>
<dbReference type="Proteomes" id="UP000748025">
    <property type="component" value="Unassembled WGS sequence"/>
</dbReference>
<dbReference type="EMBL" id="SRPW01003485">
    <property type="protein sequence ID" value="KAG5986855.1"/>
    <property type="molecule type" value="Genomic_DNA"/>
</dbReference>
<dbReference type="OrthoDB" id="414463at2759"/>
<dbReference type="GO" id="GO:0016799">
    <property type="term" value="F:hydrolase activity, hydrolyzing N-glycosyl compounds"/>
    <property type="evidence" value="ECO:0007669"/>
    <property type="project" value="TreeGrafter"/>
</dbReference>
<sequence length="497" mass="54238">MSTRKLAIAILGPTASGKTKLGVAFGKTYLGEVISVDSLQCYKQGGIMTARPYPEEMEGVPHHLIDYLEADEEPHDFVSRALTIMDDISARHALPILVGGSTSLTIPLLQQVFKKDYEVLVITLVPHRTRYQRLVESRGEEMLRRGLLSELAELHGLEKRLLQGKGEFGKGVWKAIGYQEFFPYLQAVGSVNGASNSKTDRDLLDKGRAAMDANTVQYGQYQLEWIRHTLTPFLHQHKTTIISLSVTDKASWESDVQRPAMSMASELCHGSRMTKHLSRGGSCSRKRVICLFGGSSAGNDVVHVEAAKSLAIALHQHDISLVYGGGTTGIMGAVASTLVALSGPSAVHGIVPAALATYEDQLGDGRIDSEYALRFGKRIVVRDMHTRKRLMTQMVLGGAPGSGFVALSGGYGTMEELLESTTWSQLGIHNCRVSVFNVDGFYDGLLDWIRHVARSGFIGGKDADIIRVARTADEVVACLAHQHPLQAKRGCQGLEWL</sequence>
<gene>
    <name evidence="1" type="ORF">E4U43_005325</name>
</gene>
<protein>
    <submittedName>
        <fullName evidence="1">Uncharacterized protein</fullName>
    </submittedName>
</protein>
<proteinExistence type="predicted"/>
<evidence type="ECO:0000313" key="2">
    <source>
        <dbReference type="Proteomes" id="UP000748025"/>
    </source>
</evidence>
<name>A0A9P7N500_9HYPO</name>
<accession>A0A9P7N500</accession>